<sequence length="122" mass="14363">MKEKEEEIKRLRKELEACQSEDPDASLPACMYNFSRSEMARVVMEKNQYKQRLLELQEAVRRSQTLRATQDERSTEDKRTAKEIWVSSPMPPKRNIGRRCPLSDAGLQYVFIATDERPRFLP</sequence>
<keyword evidence="3" id="KW-0808">Transferase</keyword>
<name>A0A4Z2I7X6_9TELE</name>
<keyword evidence="3" id="KW-0418">Kinase</keyword>
<dbReference type="PANTHER" id="PTHR13886">
    <property type="entry name" value="JNK/SAPK-ASSOCIATED PROTEIN"/>
    <property type="match status" value="1"/>
</dbReference>
<dbReference type="InterPro" id="IPR039911">
    <property type="entry name" value="JIP3/JIP4"/>
</dbReference>
<dbReference type="PANTHER" id="PTHR13886:SF7">
    <property type="entry name" value="C-JUN-AMINO-TERMINAL KINASE-INTERACTING PROTEIN 4-LIKE ISOFORM X1"/>
    <property type="match status" value="1"/>
</dbReference>
<dbReference type="OrthoDB" id="10256043at2759"/>
<keyword evidence="4" id="KW-1185">Reference proteome</keyword>
<keyword evidence="1" id="KW-0175">Coiled coil</keyword>
<dbReference type="GO" id="GO:0016301">
    <property type="term" value="F:kinase activity"/>
    <property type="evidence" value="ECO:0007669"/>
    <property type="project" value="UniProtKB-KW"/>
</dbReference>
<feature type="coiled-coil region" evidence="1">
    <location>
        <begin position="1"/>
        <end position="66"/>
    </location>
</feature>
<accession>A0A4Z2I7X6</accession>
<proteinExistence type="predicted"/>
<dbReference type="GO" id="GO:0019894">
    <property type="term" value="F:kinesin binding"/>
    <property type="evidence" value="ECO:0007669"/>
    <property type="project" value="TreeGrafter"/>
</dbReference>
<dbReference type="GO" id="GO:0016192">
    <property type="term" value="P:vesicle-mediated transport"/>
    <property type="evidence" value="ECO:0007669"/>
    <property type="project" value="TreeGrafter"/>
</dbReference>
<evidence type="ECO:0000313" key="4">
    <source>
        <dbReference type="Proteomes" id="UP000314294"/>
    </source>
</evidence>
<dbReference type="GO" id="GO:0005078">
    <property type="term" value="F:MAP-kinase scaffold activity"/>
    <property type="evidence" value="ECO:0007669"/>
    <property type="project" value="InterPro"/>
</dbReference>
<gene>
    <name evidence="3" type="primary">Spag9_2</name>
    <name evidence="3" type="ORF">EYF80_016356</name>
</gene>
<protein>
    <submittedName>
        <fullName evidence="3">C-Jun-amino-terminal kinase-interacting protein 4</fullName>
    </submittedName>
</protein>
<dbReference type="GO" id="GO:0005737">
    <property type="term" value="C:cytoplasm"/>
    <property type="evidence" value="ECO:0007669"/>
    <property type="project" value="TreeGrafter"/>
</dbReference>
<dbReference type="AlphaFoldDB" id="A0A4Z2I7X6"/>
<dbReference type="PROSITE" id="PS51777">
    <property type="entry name" value="RH2"/>
    <property type="match status" value="1"/>
</dbReference>
<evidence type="ECO:0000259" key="2">
    <source>
        <dbReference type="PROSITE" id="PS51777"/>
    </source>
</evidence>
<dbReference type="GO" id="GO:0030159">
    <property type="term" value="F:signaling receptor complex adaptor activity"/>
    <property type="evidence" value="ECO:0007669"/>
    <property type="project" value="TreeGrafter"/>
</dbReference>
<reference evidence="3 4" key="1">
    <citation type="submission" date="2019-03" db="EMBL/GenBank/DDBJ databases">
        <title>First draft genome of Liparis tanakae, snailfish: a comprehensive survey of snailfish specific genes.</title>
        <authorList>
            <person name="Kim W."/>
            <person name="Song I."/>
            <person name="Jeong J.-H."/>
            <person name="Kim D."/>
            <person name="Kim S."/>
            <person name="Ryu S."/>
            <person name="Song J.Y."/>
            <person name="Lee S.K."/>
        </authorList>
    </citation>
    <scope>NUCLEOTIDE SEQUENCE [LARGE SCALE GENOMIC DNA]</scope>
    <source>
        <tissue evidence="3">Muscle</tissue>
    </source>
</reference>
<comment type="caution">
    <text evidence="3">The sequence shown here is derived from an EMBL/GenBank/DDBJ whole genome shotgun (WGS) entry which is preliminary data.</text>
</comment>
<dbReference type="Proteomes" id="UP000314294">
    <property type="component" value="Unassembled WGS sequence"/>
</dbReference>
<organism evidence="3 4">
    <name type="scientific">Liparis tanakae</name>
    <name type="common">Tanaka's snailfish</name>
    <dbReference type="NCBI Taxonomy" id="230148"/>
    <lineage>
        <taxon>Eukaryota</taxon>
        <taxon>Metazoa</taxon>
        <taxon>Chordata</taxon>
        <taxon>Craniata</taxon>
        <taxon>Vertebrata</taxon>
        <taxon>Euteleostomi</taxon>
        <taxon>Actinopterygii</taxon>
        <taxon>Neopterygii</taxon>
        <taxon>Teleostei</taxon>
        <taxon>Neoteleostei</taxon>
        <taxon>Acanthomorphata</taxon>
        <taxon>Eupercaria</taxon>
        <taxon>Perciformes</taxon>
        <taxon>Cottioidei</taxon>
        <taxon>Cottales</taxon>
        <taxon>Liparidae</taxon>
        <taxon>Liparis</taxon>
    </lineage>
</organism>
<evidence type="ECO:0000256" key="1">
    <source>
        <dbReference type="SAM" id="Coils"/>
    </source>
</evidence>
<dbReference type="InterPro" id="IPR034744">
    <property type="entry name" value="RH2"/>
</dbReference>
<feature type="domain" description="RH2" evidence="2">
    <location>
        <begin position="31"/>
        <end position="101"/>
    </location>
</feature>
<evidence type="ECO:0000313" key="3">
    <source>
        <dbReference type="EMBL" id="TNN73402.1"/>
    </source>
</evidence>
<dbReference type="EMBL" id="SRLO01000125">
    <property type="protein sequence ID" value="TNN73402.1"/>
    <property type="molecule type" value="Genomic_DNA"/>
</dbReference>
<dbReference type="GO" id="GO:0008432">
    <property type="term" value="F:JUN kinase binding"/>
    <property type="evidence" value="ECO:0007669"/>
    <property type="project" value="TreeGrafter"/>
</dbReference>